<dbReference type="Proteomes" id="UP000253551">
    <property type="component" value="Unassembled WGS sequence"/>
</dbReference>
<dbReference type="InterPro" id="IPR036291">
    <property type="entry name" value="NAD(P)-bd_dom_sf"/>
</dbReference>
<keyword evidence="2" id="KW-1185">Reference proteome</keyword>
<gene>
    <name evidence="1" type="ORF">CU098_000551</name>
</gene>
<accession>A0A367ILG0</accession>
<dbReference type="OrthoDB" id="2223205at2759"/>
<comment type="caution">
    <text evidence="1">The sequence shown here is derived from an EMBL/GenBank/DDBJ whole genome shotgun (WGS) entry which is preliminary data.</text>
</comment>
<organism evidence="1 2">
    <name type="scientific">Rhizopus stolonifer</name>
    <name type="common">Rhizopus nigricans</name>
    <dbReference type="NCBI Taxonomy" id="4846"/>
    <lineage>
        <taxon>Eukaryota</taxon>
        <taxon>Fungi</taxon>
        <taxon>Fungi incertae sedis</taxon>
        <taxon>Mucoromycota</taxon>
        <taxon>Mucoromycotina</taxon>
        <taxon>Mucoromycetes</taxon>
        <taxon>Mucorales</taxon>
        <taxon>Mucorineae</taxon>
        <taxon>Rhizopodaceae</taxon>
        <taxon>Rhizopus</taxon>
    </lineage>
</organism>
<dbReference type="EMBL" id="PJQM01007191">
    <property type="protein sequence ID" value="RCH78510.1"/>
    <property type="molecule type" value="Genomic_DNA"/>
</dbReference>
<protein>
    <recommendedName>
        <fullName evidence="3">NAD(P)-binding domain-containing protein</fullName>
    </recommendedName>
</protein>
<dbReference type="SUPFAM" id="SSF51735">
    <property type="entry name" value="NAD(P)-binding Rossmann-fold domains"/>
    <property type="match status" value="1"/>
</dbReference>
<dbReference type="AlphaFoldDB" id="A0A367ILG0"/>
<dbReference type="Gene3D" id="3.40.50.720">
    <property type="entry name" value="NAD(P)-binding Rossmann-like Domain"/>
    <property type="match status" value="1"/>
</dbReference>
<reference evidence="1 2" key="1">
    <citation type="journal article" date="2018" name="G3 (Bethesda)">
        <title>Phylogenetic and Phylogenomic Definition of Rhizopus Species.</title>
        <authorList>
            <person name="Gryganskyi A.P."/>
            <person name="Golan J."/>
            <person name="Dolatabadi S."/>
            <person name="Mondo S."/>
            <person name="Robb S."/>
            <person name="Idnurm A."/>
            <person name="Muszewska A."/>
            <person name="Steczkiewicz K."/>
            <person name="Masonjones S."/>
            <person name="Liao H.L."/>
            <person name="Gajdeczka M.T."/>
            <person name="Anike F."/>
            <person name="Vuek A."/>
            <person name="Anishchenko I.M."/>
            <person name="Voigt K."/>
            <person name="de Hoog G.S."/>
            <person name="Smith M.E."/>
            <person name="Heitman J."/>
            <person name="Vilgalys R."/>
            <person name="Stajich J.E."/>
        </authorList>
    </citation>
    <scope>NUCLEOTIDE SEQUENCE [LARGE SCALE GENOMIC DNA]</scope>
    <source>
        <strain evidence="1 2">LSU 92-RS-03</strain>
    </source>
</reference>
<sequence length="359" mass="41500">MNSSEPISETKKTKYILITHGDSYLGRVLAIYLSEEITKYDKKEHWAVRVMCAENTKLQKEFEKRGIDVKLIDYESQKMIREAMQGHVKTMIFNPFTDHDRLVVQAKNILKMAKEEKIGYTLMISSIGASINQQEQAMAFSQFREIEEHLKEMNEYGKWVILRVPFIQQYLYFWAKMIEDKAMIGMPIAQTDVLETVHVKDICDSVAHLVLNKRLATWDIHIEKRMYDLRSVPTFSLYDLTQSLSDSLKEDGKTPDINSVVLTEEQMQSYLECVAEGSKKMKTLLDSVSHNLPAVPKTGILVSIVSGVFSMLWTHKDQDDPRWYPTDALTPFSIQLIMNHFQLARNPQWLPELGNPTDI</sequence>
<evidence type="ECO:0008006" key="3">
    <source>
        <dbReference type="Google" id="ProtNLM"/>
    </source>
</evidence>
<proteinExistence type="predicted"/>
<name>A0A367ILG0_RHIST</name>
<evidence type="ECO:0000313" key="2">
    <source>
        <dbReference type="Proteomes" id="UP000253551"/>
    </source>
</evidence>
<feature type="non-terminal residue" evidence="1">
    <location>
        <position position="359"/>
    </location>
</feature>
<evidence type="ECO:0000313" key="1">
    <source>
        <dbReference type="EMBL" id="RCH78510.1"/>
    </source>
</evidence>